<sequence>MTWVAWKGQPRAVRNPASLSCRALSMALARRLFSLARAWAAGVRFWGFPGRAPWATLTASAVLAQPGVFLGLGRDPVIGYVGNHGGQGNSVRI</sequence>
<evidence type="ECO:0000313" key="1">
    <source>
        <dbReference type="EMBL" id="MBO0953107.1"/>
    </source>
</evidence>
<accession>A0ABS3JSX7</accession>
<reference evidence="1 2" key="1">
    <citation type="submission" date="2021-03" db="EMBL/GenBank/DDBJ databases">
        <title>Fibrella sp. HMF5405 genome sequencing and assembly.</title>
        <authorList>
            <person name="Kang H."/>
            <person name="Kim H."/>
            <person name="Bae S."/>
            <person name="Joh K."/>
        </authorList>
    </citation>
    <scope>NUCLEOTIDE SEQUENCE [LARGE SCALE GENOMIC DNA]</scope>
    <source>
        <strain evidence="1 2">HMF5405</strain>
    </source>
</reference>
<protein>
    <submittedName>
        <fullName evidence="1">Uncharacterized protein</fullName>
    </submittedName>
</protein>
<dbReference type="EMBL" id="JAFMYW010000020">
    <property type="protein sequence ID" value="MBO0953107.1"/>
    <property type="molecule type" value="Genomic_DNA"/>
</dbReference>
<evidence type="ECO:0000313" key="2">
    <source>
        <dbReference type="Proteomes" id="UP000664628"/>
    </source>
</evidence>
<gene>
    <name evidence="1" type="ORF">J2I46_31325</name>
</gene>
<dbReference type="RefSeq" id="WP_207333059.1">
    <property type="nucleotide sequence ID" value="NZ_JAFMYW010000020.1"/>
</dbReference>
<dbReference type="Proteomes" id="UP000664628">
    <property type="component" value="Unassembled WGS sequence"/>
</dbReference>
<comment type="caution">
    <text evidence="1">The sequence shown here is derived from an EMBL/GenBank/DDBJ whole genome shotgun (WGS) entry which is preliminary data.</text>
</comment>
<proteinExistence type="predicted"/>
<name>A0ABS3JSX7_9BACT</name>
<keyword evidence="2" id="KW-1185">Reference proteome</keyword>
<organism evidence="1 2">
    <name type="scientific">Fibrella forsythiae</name>
    <dbReference type="NCBI Taxonomy" id="2817061"/>
    <lineage>
        <taxon>Bacteria</taxon>
        <taxon>Pseudomonadati</taxon>
        <taxon>Bacteroidota</taxon>
        <taxon>Cytophagia</taxon>
        <taxon>Cytophagales</taxon>
        <taxon>Spirosomataceae</taxon>
        <taxon>Fibrella</taxon>
    </lineage>
</organism>